<evidence type="ECO:0000256" key="9">
    <source>
        <dbReference type="SAM" id="Phobius"/>
    </source>
</evidence>
<dbReference type="InterPro" id="IPR050482">
    <property type="entry name" value="Sensor_HK_TwoCompSys"/>
</dbReference>
<evidence type="ECO:0000256" key="7">
    <source>
        <dbReference type="ARBA" id="ARBA00022840"/>
    </source>
</evidence>
<dbReference type="Gene3D" id="3.30.565.10">
    <property type="entry name" value="Histidine kinase-like ATPase, C-terminal domain"/>
    <property type="match status" value="1"/>
</dbReference>
<comment type="caution">
    <text evidence="12">The sequence shown here is derived from an EMBL/GenBank/DDBJ whole genome shotgun (WGS) entry which is preliminary data.</text>
</comment>
<evidence type="ECO:0000313" key="13">
    <source>
        <dbReference type="Proteomes" id="UP000027178"/>
    </source>
</evidence>
<dbReference type="PANTHER" id="PTHR24421">
    <property type="entry name" value="NITRATE/NITRITE SENSOR PROTEIN NARX-RELATED"/>
    <property type="match status" value="1"/>
</dbReference>
<dbReference type="GO" id="GO:0000155">
    <property type="term" value="F:phosphorelay sensor kinase activity"/>
    <property type="evidence" value="ECO:0007669"/>
    <property type="project" value="InterPro"/>
</dbReference>
<dbReference type="SUPFAM" id="SSF55874">
    <property type="entry name" value="ATPase domain of HSP90 chaperone/DNA topoisomerase II/histidine kinase"/>
    <property type="match status" value="1"/>
</dbReference>
<keyword evidence="9" id="KW-0812">Transmembrane</keyword>
<evidence type="ECO:0000259" key="10">
    <source>
        <dbReference type="Pfam" id="PF02518"/>
    </source>
</evidence>
<evidence type="ECO:0000256" key="1">
    <source>
        <dbReference type="ARBA" id="ARBA00000085"/>
    </source>
</evidence>
<dbReference type="RefSeq" id="WP_208865918.1">
    <property type="nucleotide sequence ID" value="NZ_KK853997.1"/>
</dbReference>
<feature type="domain" description="Signal transduction histidine kinase subgroup 3 dimerisation and phosphoacceptor" evidence="11">
    <location>
        <begin position="192"/>
        <end position="257"/>
    </location>
</feature>
<keyword evidence="9" id="KW-1133">Transmembrane helix</keyword>
<dbReference type="Gene3D" id="1.20.5.1930">
    <property type="match status" value="1"/>
</dbReference>
<dbReference type="PATRIC" id="fig|1348663.4.peg.896"/>
<dbReference type="Pfam" id="PF07730">
    <property type="entry name" value="HisKA_3"/>
    <property type="match status" value="1"/>
</dbReference>
<dbReference type="Pfam" id="PF02518">
    <property type="entry name" value="HATPase_c"/>
    <property type="match status" value="1"/>
</dbReference>
<sequence>MDRDLPRAPWPMQLPPGVWTALSWCAAGLFSLVLFLSTTYRMSPQSGLSGPVVTPGLRAALAVALALPAGWALRRPERVLGVLLAESAVVALLLGEQAWPFYLATNCLIGYLAAVRPRRVTVLAGTASFAVWLVEEVLTLHGTEQFSDFASRAAALAAGIAVPWAIGNSVRQQRRYHEALRAHAADRAIAAERLRIARELHDVVAHSIGVIAIQSGAARLVLDVEPAGVRRALDAIEATSRETLAGLRRMLVSLRRAEDAEGSAHADPPAGLEAVDRLAETMALAGVAVEVRRWGQLRPLPPEIDLAAFRIVQESVTNVLRHAGVGRCQVHLVYREGELDVEVVDDGCGSASGRRAAGAGYGISGMRERVALLHGRFSAGPRTGGGFRVAARLPA</sequence>
<evidence type="ECO:0000256" key="4">
    <source>
        <dbReference type="ARBA" id="ARBA00022679"/>
    </source>
</evidence>
<dbReference type="eggNOG" id="COG4585">
    <property type="taxonomic scope" value="Bacteria"/>
</dbReference>
<keyword evidence="9" id="KW-0472">Membrane</keyword>
<keyword evidence="6 12" id="KW-0418">Kinase</keyword>
<dbReference type="InterPro" id="IPR036890">
    <property type="entry name" value="HATPase_C_sf"/>
</dbReference>
<evidence type="ECO:0000256" key="2">
    <source>
        <dbReference type="ARBA" id="ARBA00012438"/>
    </source>
</evidence>
<evidence type="ECO:0000256" key="5">
    <source>
        <dbReference type="ARBA" id="ARBA00022741"/>
    </source>
</evidence>
<dbReference type="GO" id="GO:0016020">
    <property type="term" value="C:membrane"/>
    <property type="evidence" value="ECO:0007669"/>
    <property type="project" value="InterPro"/>
</dbReference>
<comment type="catalytic activity">
    <reaction evidence="1">
        <text>ATP + protein L-histidine = ADP + protein N-phospho-L-histidine.</text>
        <dbReference type="EC" id="2.7.13.3"/>
    </reaction>
</comment>
<organism evidence="12 13">
    <name type="scientific">Kitasatospora cheerisanensis KCTC 2395</name>
    <dbReference type="NCBI Taxonomy" id="1348663"/>
    <lineage>
        <taxon>Bacteria</taxon>
        <taxon>Bacillati</taxon>
        <taxon>Actinomycetota</taxon>
        <taxon>Actinomycetes</taxon>
        <taxon>Kitasatosporales</taxon>
        <taxon>Streptomycetaceae</taxon>
        <taxon>Kitasatospora</taxon>
    </lineage>
</organism>
<dbReference type="CDD" id="cd16917">
    <property type="entry name" value="HATPase_UhpB-NarQ-NarX-like"/>
    <property type="match status" value="1"/>
</dbReference>
<dbReference type="EMBL" id="JNBY01000041">
    <property type="protein sequence ID" value="KDN87316.1"/>
    <property type="molecule type" value="Genomic_DNA"/>
</dbReference>
<dbReference type="HOGENOM" id="CLU_000445_20_1_11"/>
<name>A0A066ZAI4_9ACTN</name>
<evidence type="ECO:0000313" key="12">
    <source>
        <dbReference type="EMBL" id="KDN87316.1"/>
    </source>
</evidence>
<accession>A0A066ZAI4</accession>
<evidence type="ECO:0000256" key="6">
    <source>
        <dbReference type="ARBA" id="ARBA00022777"/>
    </source>
</evidence>
<evidence type="ECO:0000259" key="11">
    <source>
        <dbReference type="Pfam" id="PF07730"/>
    </source>
</evidence>
<keyword evidence="4 12" id="KW-0808">Transferase</keyword>
<gene>
    <name evidence="12" type="ORF">KCH_09430</name>
</gene>
<feature type="transmembrane region" description="Helical" evidence="9">
    <location>
        <begin position="52"/>
        <end position="73"/>
    </location>
</feature>
<keyword evidence="13" id="KW-1185">Reference proteome</keyword>
<keyword evidence="7" id="KW-0067">ATP-binding</keyword>
<feature type="domain" description="Histidine kinase/HSP90-like ATPase" evidence="10">
    <location>
        <begin position="308"/>
        <end position="394"/>
    </location>
</feature>
<keyword evidence="3" id="KW-0597">Phosphoprotein</keyword>
<dbReference type="Proteomes" id="UP000027178">
    <property type="component" value="Unassembled WGS sequence"/>
</dbReference>
<dbReference type="AlphaFoldDB" id="A0A066ZAI4"/>
<dbReference type="GO" id="GO:0046983">
    <property type="term" value="F:protein dimerization activity"/>
    <property type="evidence" value="ECO:0007669"/>
    <property type="project" value="InterPro"/>
</dbReference>
<evidence type="ECO:0000256" key="8">
    <source>
        <dbReference type="ARBA" id="ARBA00023012"/>
    </source>
</evidence>
<dbReference type="InterPro" id="IPR003594">
    <property type="entry name" value="HATPase_dom"/>
</dbReference>
<dbReference type="GO" id="GO:0005524">
    <property type="term" value="F:ATP binding"/>
    <property type="evidence" value="ECO:0007669"/>
    <property type="project" value="UniProtKB-KW"/>
</dbReference>
<proteinExistence type="predicted"/>
<keyword evidence="5" id="KW-0547">Nucleotide-binding</keyword>
<dbReference type="PANTHER" id="PTHR24421:SF10">
    <property type="entry name" value="NITRATE_NITRITE SENSOR PROTEIN NARQ"/>
    <property type="match status" value="1"/>
</dbReference>
<evidence type="ECO:0000256" key="3">
    <source>
        <dbReference type="ARBA" id="ARBA00022553"/>
    </source>
</evidence>
<protein>
    <recommendedName>
        <fullName evidence="2">histidine kinase</fullName>
        <ecNumber evidence="2">2.7.13.3</ecNumber>
    </recommendedName>
</protein>
<dbReference type="EC" id="2.7.13.3" evidence="2"/>
<feature type="transmembrane region" description="Helical" evidence="9">
    <location>
        <begin position="20"/>
        <end position="40"/>
    </location>
</feature>
<keyword evidence="8" id="KW-0902">Two-component regulatory system</keyword>
<dbReference type="InterPro" id="IPR011712">
    <property type="entry name" value="Sig_transdc_His_kin_sub3_dim/P"/>
</dbReference>
<reference evidence="12 13" key="1">
    <citation type="submission" date="2014-05" db="EMBL/GenBank/DDBJ databases">
        <title>Draft Genome Sequence of Kitasatospora cheerisanensis KCTC 2395.</title>
        <authorList>
            <person name="Nam D.H."/>
        </authorList>
    </citation>
    <scope>NUCLEOTIDE SEQUENCE [LARGE SCALE GENOMIC DNA]</scope>
    <source>
        <strain evidence="12 13">KCTC 2395</strain>
    </source>
</reference>